<dbReference type="InterPro" id="IPR029063">
    <property type="entry name" value="SAM-dependent_MTases_sf"/>
</dbReference>
<dbReference type="Gene3D" id="3.40.50.150">
    <property type="entry name" value="Vaccinia Virus protein VP39"/>
    <property type="match status" value="2"/>
</dbReference>
<protein>
    <submittedName>
        <fullName evidence="4">O-methyltransferase</fullName>
    </submittedName>
</protein>
<dbReference type="AlphaFoldDB" id="A0A2P4XB26"/>
<dbReference type="InterPro" id="IPR007213">
    <property type="entry name" value="Ppm1/Ppm2/Tcmp"/>
</dbReference>
<evidence type="ECO:0000256" key="3">
    <source>
        <dbReference type="ARBA" id="ARBA00022679"/>
    </source>
</evidence>
<accession>A0A2P4XB26</accession>
<evidence type="ECO:0000256" key="1">
    <source>
        <dbReference type="ARBA" id="ARBA00008138"/>
    </source>
</evidence>
<dbReference type="NCBIfam" id="TIGR00027">
    <property type="entry name" value="mthyl_TIGR00027"/>
    <property type="match status" value="2"/>
</dbReference>
<name>A0A2P4XB26_9STRA</name>
<dbReference type="Proteomes" id="UP000237271">
    <property type="component" value="Unassembled WGS sequence"/>
</dbReference>
<comment type="similarity">
    <text evidence="1">Belongs to the UPF0677 family.</text>
</comment>
<sequence length="612" mass="68646">MSTSFSYSDKMQARCEDKSNTQITGFGAAHLRALESSRADRIVNDPFAKHLTQQSHEDMKKLLSESSKSWGDLIAIRSRYLDEALDHRDSNIRQVVILGAGLDTRGYRLESLRGCHILAIDQSCLAFDRLNEVMKREQASPIAKKIDYIVADLAEDDWDHKILARGFDPCITTFWIMEGLLPYMERSSILKLLDTIDGMSAPGSELWADIAGQATFNFASVAVTMKFYEEDPLHGVLTSIPWCLKLQASLENEGLHFGRKWTPLTSLNTRKNVPIAFVIGKKPIPTKACEKDVCPGNKLVNYRQEMNLASSSPLFQTDASEVDDAFAESMGFVTTYLRGVESTRNDRIIHDPFAEPLTRNQQPKIEQFVKDELSEVYAFPENAIALRTRYLDEALHHRNSRILQVVILGAGLDSRAYRLESLRGCHVLEVDQSAAVFEHKTEVMKELHAPLIAQKVDCIVSNLVEAGLEVTLMGYGYNPTIPTFWVMEGLLPYMERSSIVELLKSIEYLSAPGSEIWADLPGHILVDSEEWGKCAMKYGEDDPLHGVFSEIPWTLEIQTLLKSAGDHFGRHWTPILSPKTKQVVPFSFVVGKKPIPAAVVEQEMCPGLAIKV</sequence>
<gene>
    <name evidence="4" type="ORF">PHPALM_28084</name>
</gene>
<dbReference type="OrthoDB" id="203237at2759"/>
<dbReference type="PANTHER" id="PTHR43619:SF2">
    <property type="entry name" value="S-ADENOSYL-L-METHIONINE-DEPENDENT METHYLTRANSFERASES SUPERFAMILY PROTEIN"/>
    <property type="match status" value="1"/>
</dbReference>
<keyword evidence="2" id="KW-0489">Methyltransferase</keyword>
<comment type="caution">
    <text evidence="4">The sequence shown here is derived from an EMBL/GenBank/DDBJ whole genome shotgun (WGS) entry which is preliminary data.</text>
</comment>
<dbReference type="GO" id="GO:0032259">
    <property type="term" value="P:methylation"/>
    <property type="evidence" value="ECO:0007669"/>
    <property type="project" value="UniProtKB-KW"/>
</dbReference>
<dbReference type="GO" id="GO:0008168">
    <property type="term" value="F:methyltransferase activity"/>
    <property type="evidence" value="ECO:0007669"/>
    <property type="project" value="UniProtKB-KW"/>
</dbReference>
<dbReference type="InterPro" id="IPR011610">
    <property type="entry name" value="SAM_mthyl_Trfase_ML2640-like"/>
</dbReference>
<dbReference type="Pfam" id="PF04072">
    <property type="entry name" value="LCM"/>
    <property type="match status" value="2"/>
</dbReference>
<keyword evidence="5" id="KW-1185">Reference proteome</keyword>
<proteinExistence type="inferred from homology"/>
<dbReference type="SUPFAM" id="SSF53335">
    <property type="entry name" value="S-adenosyl-L-methionine-dependent methyltransferases"/>
    <property type="match status" value="2"/>
</dbReference>
<dbReference type="PANTHER" id="PTHR43619">
    <property type="entry name" value="S-ADENOSYL-L-METHIONINE-DEPENDENT METHYLTRANSFERASE YKTD-RELATED"/>
    <property type="match status" value="1"/>
</dbReference>
<reference evidence="4 5" key="1">
    <citation type="journal article" date="2017" name="Genome Biol. Evol.">
        <title>Phytophthora megakarya and P. palmivora, closely related causal agents of cacao black pod rot, underwent increases in genome sizes and gene numbers by different mechanisms.</title>
        <authorList>
            <person name="Ali S.S."/>
            <person name="Shao J."/>
            <person name="Lary D.J."/>
            <person name="Kronmiller B."/>
            <person name="Shen D."/>
            <person name="Strem M.D."/>
            <person name="Amoako-Attah I."/>
            <person name="Akrofi A.Y."/>
            <person name="Begoude B.A."/>
            <person name="Ten Hoopen G.M."/>
            <person name="Coulibaly K."/>
            <person name="Kebe B.I."/>
            <person name="Melnick R.L."/>
            <person name="Guiltinan M.J."/>
            <person name="Tyler B.M."/>
            <person name="Meinhardt L.W."/>
            <person name="Bailey B.A."/>
        </authorList>
    </citation>
    <scope>NUCLEOTIDE SEQUENCE [LARGE SCALE GENOMIC DNA]</scope>
    <source>
        <strain evidence="5">sbr112.9</strain>
    </source>
</reference>
<evidence type="ECO:0000313" key="4">
    <source>
        <dbReference type="EMBL" id="POM62719.1"/>
    </source>
</evidence>
<dbReference type="EMBL" id="NCKW01015509">
    <property type="protein sequence ID" value="POM62719.1"/>
    <property type="molecule type" value="Genomic_DNA"/>
</dbReference>
<organism evidence="4 5">
    <name type="scientific">Phytophthora palmivora</name>
    <dbReference type="NCBI Taxonomy" id="4796"/>
    <lineage>
        <taxon>Eukaryota</taxon>
        <taxon>Sar</taxon>
        <taxon>Stramenopiles</taxon>
        <taxon>Oomycota</taxon>
        <taxon>Peronosporomycetes</taxon>
        <taxon>Peronosporales</taxon>
        <taxon>Peronosporaceae</taxon>
        <taxon>Phytophthora</taxon>
    </lineage>
</organism>
<evidence type="ECO:0000256" key="2">
    <source>
        <dbReference type="ARBA" id="ARBA00022603"/>
    </source>
</evidence>
<keyword evidence="3" id="KW-0808">Transferase</keyword>
<evidence type="ECO:0000313" key="5">
    <source>
        <dbReference type="Proteomes" id="UP000237271"/>
    </source>
</evidence>